<evidence type="ECO:0000313" key="9">
    <source>
        <dbReference type="EMBL" id="MQT15730.1"/>
    </source>
</evidence>
<dbReference type="InterPro" id="IPR010930">
    <property type="entry name" value="Flg_bb/hook_C_dom"/>
</dbReference>
<dbReference type="RefSeq" id="WP_152576202.1">
    <property type="nucleotide sequence ID" value="NZ_JAATJI010000001.1"/>
</dbReference>
<dbReference type="GO" id="GO:0005198">
    <property type="term" value="F:structural molecule activity"/>
    <property type="evidence" value="ECO:0007669"/>
    <property type="project" value="InterPro"/>
</dbReference>
<proteinExistence type="inferred from homology"/>
<evidence type="ECO:0000256" key="6">
    <source>
        <dbReference type="ARBA" id="ARBA00023143"/>
    </source>
</evidence>
<accession>A0A7C9GN91</accession>
<dbReference type="InterPro" id="IPR002371">
    <property type="entry name" value="FlgK"/>
</dbReference>
<comment type="caution">
    <text evidence="9">The sequence shown here is derived from an EMBL/GenBank/DDBJ whole genome shotgun (WGS) entry which is preliminary data.</text>
</comment>
<keyword evidence="5" id="KW-0964">Secreted</keyword>
<feature type="domain" description="Flagellar basal-body/hook protein C-terminal" evidence="7">
    <location>
        <begin position="583"/>
        <end position="619"/>
    </location>
</feature>
<dbReference type="GO" id="GO:0044780">
    <property type="term" value="P:bacterial-type flagellum assembly"/>
    <property type="evidence" value="ECO:0007669"/>
    <property type="project" value="InterPro"/>
</dbReference>
<dbReference type="OrthoDB" id="7181295at2"/>
<dbReference type="PANTHER" id="PTHR30033:SF2">
    <property type="entry name" value="FLAGELLAR HOOK PROTEIN"/>
    <property type="match status" value="1"/>
</dbReference>
<evidence type="ECO:0000256" key="1">
    <source>
        <dbReference type="ARBA" id="ARBA00004365"/>
    </source>
</evidence>
<gene>
    <name evidence="9" type="ORF">F3168_00425</name>
</gene>
<dbReference type="GO" id="GO:0005576">
    <property type="term" value="C:extracellular region"/>
    <property type="evidence" value="ECO:0007669"/>
    <property type="project" value="UniProtKB-SubCell"/>
</dbReference>
<sequence>MMDLLAIGAAGVRAFQSALTQVGDNVANADTPGYVRRSVRMTTGPAGAATPLSRDASGGAGVTASAIVRAGDALATNSARVAAGDHARYAARSEWLDRLQGVMTASDLDARLGGFFDAGTDLAAAPTSTAARTIFLDRTEQAAAGFRSLGTGLATLADDIASATTEATTTINAITSALGRVNSELRRTQDGGSAANGLRDDRDRLLAELAGHVRISVEDGPRGTVTVRLGTGGAAALLVATDGAATRIGVRDGANGAEIVLDPTHAAIAVRLPASGTLTGLVEAARQVAAARTDIDVLATRFGTAVNSWHAAGADANGDPGERLLATRDLTIIPGRANAGQAALDLGIADDTLLAADGYVMRRDAAGWTLARTDGSASVWGPGALTLDGVTVRPGSGARDGDSWTLAPAGPASALSLRPIGPARLAVADRFLTDAAAGNRGDAQLLLAADPAATGFAPAAPYRVTVTGPGAGILTDIATGTTLATLMLDGSTMTGAGFTFTLAGTPAVGDSFRILATGAGSNDNGNARALAHVRTGIGPGGTFEAALDARLASVGSQLSESKRLEATALAVRDDTAAAADAITGVDLDREAAELTRLQVAYRANAQILSAARDMFDTMLGILR</sequence>
<feature type="domain" description="Flagellar hook-associated protein FlgK helical" evidence="8">
    <location>
        <begin position="102"/>
        <end position="324"/>
    </location>
</feature>
<evidence type="ECO:0000256" key="5">
    <source>
        <dbReference type="ARBA" id="ARBA00022525"/>
    </source>
</evidence>
<dbReference type="SUPFAM" id="SSF64518">
    <property type="entry name" value="Phase 1 flagellin"/>
    <property type="match status" value="2"/>
</dbReference>
<organism evidence="9 10">
    <name type="scientific">Sandarakinorhabdus fusca</name>
    <dbReference type="NCBI Taxonomy" id="1439888"/>
    <lineage>
        <taxon>Bacteria</taxon>
        <taxon>Pseudomonadati</taxon>
        <taxon>Pseudomonadota</taxon>
        <taxon>Alphaproteobacteria</taxon>
        <taxon>Sphingomonadales</taxon>
        <taxon>Sphingosinicellaceae</taxon>
        <taxon>Sandarakinorhabdus</taxon>
    </lineage>
</organism>
<comment type="similarity">
    <text evidence="3">Belongs to the flagella basal body rod proteins family.</text>
</comment>
<evidence type="ECO:0000313" key="10">
    <source>
        <dbReference type="Proteomes" id="UP000481327"/>
    </source>
</evidence>
<dbReference type="Pfam" id="PF22638">
    <property type="entry name" value="FlgK_D1"/>
    <property type="match status" value="1"/>
</dbReference>
<dbReference type="Pfam" id="PF06429">
    <property type="entry name" value="Flg_bbr_C"/>
    <property type="match status" value="1"/>
</dbReference>
<evidence type="ECO:0000256" key="3">
    <source>
        <dbReference type="ARBA" id="ARBA00009677"/>
    </source>
</evidence>
<keyword evidence="10" id="KW-1185">Reference proteome</keyword>
<name>A0A7C9GN91_9SPHN</name>
<dbReference type="PANTHER" id="PTHR30033">
    <property type="entry name" value="FLAGELLAR HOOK-ASSOCIATED PROTEIN 1"/>
    <property type="match status" value="1"/>
</dbReference>
<dbReference type="EMBL" id="WIOL01000001">
    <property type="protein sequence ID" value="MQT15730.1"/>
    <property type="molecule type" value="Genomic_DNA"/>
</dbReference>
<reference evidence="9 10" key="1">
    <citation type="submission" date="2019-09" db="EMBL/GenBank/DDBJ databases">
        <title>Polymorphobacter sp. isolated from a lake in China.</title>
        <authorList>
            <person name="Liu Z."/>
        </authorList>
    </citation>
    <scope>NUCLEOTIDE SEQUENCE [LARGE SCALE GENOMIC DNA]</scope>
    <source>
        <strain evidence="9 10">D40P</strain>
    </source>
</reference>
<evidence type="ECO:0000259" key="7">
    <source>
        <dbReference type="Pfam" id="PF06429"/>
    </source>
</evidence>
<evidence type="ECO:0000256" key="2">
    <source>
        <dbReference type="ARBA" id="ARBA00004613"/>
    </source>
</evidence>
<evidence type="ECO:0000256" key="4">
    <source>
        <dbReference type="ARBA" id="ARBA00016244"/>
    </source>
</evidence>
<dbReference type="GO" id="GO:0009424">
    <property type="term" value="C:bacterial-type flagellum hook"/>
    <property type="evidence" value="ECO:0007669"/>
    <property type="project" value="InterPro"/>
</dbReference>
<protein>
    <recommendedName>
        <fullName evidence="4">Flagellar hook-associated protein 1</fullName>
    </recommendedName>
</protein>
<dbReference type="Proteomes" id="UP000481327">
    <property type="component" value="Unassembled WGS sequence"/>
</dbReference>
<evidence type="ECO:0000259" key="8">
    <source>
        <dbReference type="Pfam" id="PF22638"/>
    </source>
</evidence>
<keyword evidence="6" id="KW-0975">Bacterial flagellum</keyword>
<dbReference type="InterPro" id="IPR053927">
    <property type="entry name" value="FlgK_helical"/>
</dbReference>
<comment type="subcellular location">
    <subcellularLocation>
        <location evidence="1">Bacterial flagellum</location>
    </subcellularLocation>
    <subcellularLocation>
        <location evidence="2">Secreted</location>
    </subcellularLocation>
</comment>
<dbReference type="AlphaFoldDB" id="A0A7C9GN91"/>